<evidence type="ECO:0000313" key="3">
    <source>
        <dbReference type="Proteomes" id="UP001307889"/>
    </source>
</evidence>
<accession>A0ABN7B893</accession>
<dbReference type="Proteomes" id="UP001307889">
    <property type="component" value="Chromosome 11"/>
</dbReference>
<proteinExistence type="predicted"/>
<feature type="region of interest" description="Disordered" evidence="1">
    <location>
        <begin position="32"/>
        <end position="66"/>
    </location>
</feature>
<keyword evidence="3" id="KW-1185">Reference proteome</keyword>
<evidence type="ECO:0000256" key="1">
    <source>
        <dbReference type="SAM" id="MobiDB-lite"/>
    </source>
</evidence>
<gene>
    <name evidence="2" type="ORF">NTJ_13419</name>
</gene>
<sequence>MGANEDVDSTSRRRWTTVENILARAEEAVKRRAEGEAAGLRIHPQPRAQSHPICSPRSLSRSHSASSSARYATLSLLSRSSSAAHPLRYSNVQGALCPVRSQGLENQYWTQGGTAPSALPFFTVRGDPTFSLVPA</sequence>
<name>A0ABN7B893_9HEMI</name>
<evidence type="ECO:0000313" key="2">
    <source>
        <dbReference type="EMBL" id="BET00603.1"/>
    </source>
</evidence>
<reference evidence="2 3" key="1">
    <citation type="submission" date="2023-09" db="EMBL/GenBank/DDBJ databases">
        <title>Nesidiocoris tenuis whole genome shotgun sequence.</title>
        <authorList>
            <person name="Shibata T."/>
            <person name="Shimoda M."/>
            <person name="Kobayashi T."/>
            <person name="Uehara T."/>
        </authorList>
    </citation>
    <scope>NUCLEOTIDE SEQUENCE [LARGE SCALE GENOMIC DNA]</scope>
    <source>
        <strain evidence="2 3">Japan</strain>
    </source>
</reference>
<feature type="compositionally biased region" description="Low complexity" evidence="1">
    <location>
        <begin position="55"/>
        <end position="66"/>
    </location>
</feature>
<organism evidence="2 3">
    <name type="scientific">Nesidiocoris tenuis</name>
    <dbReference type="NCBI Taxonomy" id="355587"/>
    <lineage>
        <taxon>Eukaryota</taxon>
        <taxon>Metazoa</taxon>
        <taxon>Ecdysozoa</taxon>
        <taxon>Arthropoda</taxon>
        <taxon>Hexapoda</taxon>
        <taxon>Insecta</taxon>
        <taxon>Pterygota</taxon>
        <taxon>Neoptera</taxon>
        <taxon>Paraneoptera</taxon>
        <taxon>Hemiptera</taxon>
        <taxon>Heteroptera</taxon>
        <taxon>Panheteroptera</taxon>
        <taxon>Cimicomorpha</taxon>
        <taxon>Miridae</taxon>
        <taxon>Dicyphina</taxon>
        <taxon>Nesidiocoris</taxon>
    </lineage>
</organism>
<protein>
    <submittedName>
        <fullName evidence="2">Uncharacterized protein</fullName>
    </submittedName>
</protein>
<dbReference type="EMBL" id="AP028919">
    <property type="protein sequence ID" value="BET00603.1"/>
    <property type="molecule type" value="Genomic_DNA"/>
</dbReference>